<organism evidence="2 3">
    <name type="scientific">Sphingomonas panacisoli</name>
    <dbReference type="NCBI Taxonomy" id="1813879"/>
    <lineage>
        <taxon>Bacteria</taxon>
        <taxon>Pseudomonadati</taxon>
        <taxon>Pseudomonadota</taxon>
        <taxon>Alphaproteobacteria</taxon>
        <taxon>Sphingomonadales</taxon>
        <taxon>Sphingomonadaceae</taxon>
        <taxon>Sphingomonas</taxon>
    </lineage>
</organism>
<keyword evidence="1" id="KW-0472">Membrane</keyword>
<dbReference type="OrthoDB" id="7510023at2"/>
<evidence type="ECO:0000313" key="3">
    <source>
        <dbReference type="Proteomes" id="UP000315673"/>
    </source>
</evidence>
<name>A0A5B8LH28_9SPHN</name>
<feature type="transmembrane region" description="Helical" evidence="1">
    <location>
        <begin position="21"/>
        <end position="42"/>
    </location>
</feature>
<keyword evidence="1" id="KW-0812">Transmembrane</keyword>
<accession>A0A5B8LH28</accession>
<gene>
    <name evidence="2" type="ORF">FPZ24_06545</name>
</gene>
<dbReference type="EMBL" id="CP042306">
    <property type="protein sequence ID" value="QDZ07179.1"/>
    <property type="molecule type" value="Genomic_DNA"/>
</dbReference>
<evidence type="ECO:0000256" key="1">
    <source>
        <dbReference type="SAM" id="Phobius"/>
    </source>
</evidence>
<proteinExistence type="predicted"/>
<sequence>MDDEMTPNDPGAPRWQKPIGVLAILALIAIWCVGVASLSPWVGQWHPLVQLVFYVTAGVAWLWLLPIKRMLRWMETGRWKV</sequence>
<feature type="transmembrane region" description="Helical" evidence="1">
    <location>
        <begin position="48"/>
        <end position="65"/>
    </location>
</feature>
<reference evidence="2 3" key="1">
    <citation type="submission" date="2019-07" db="EMBL/GenBank/DDBJ databases">
        <title>Full genome sequence of Sphingomonas sp. 4R-6-7(HKS19).</title>
        <authorList>
            <person name="Im W.-T."/>
        </authorList>
    </citation>
    <scope>NUCLEOTIDE SEQUENCE [LARGE SCALE GENOMIC DNA]</scope>
    <source>
        <strain evidence="2 3">HKS19</strain>
    </source>
</reference>
<protein>
    <submittedName>
        <fullName evidence="2">DUF2842 domain-containing protein</fullName>
    </submittedName>
</protein>
<evidence type="ECO:0000313" key="2">
    <source>
        <dbReference type="EMBL" id="QDZ07179.1"/>
    </source>
</evidence>
<dbReference type="Pfam" id="PF11003">
    <property type="entry name" value="DUF2842"/>
    <property type="match status" value="1"/>
</dbReference>
<dbReference type="KEGG" id="spai:FPZ24_06545"/>
<keyword evidence="1" id="KW-1133">Transmembrane helix</keyword>
<dbReference type="InterPro" id="IPR021265">
    <property type="entry name" value="DUF2842"/>
</dbReference>
<dbReference type="AlphaFoldDB" id="A0A5B8LH28"/>
<keyword evidence="3" id="KW-1185">Reference proteome</keyword>
<dbReference type="Proteomes" id="UP000315673">
    <property type="component" value="Chromosome"/>
</dbReference>